<evidence type="ECO:0000256" key="5">
    <source>
        <dbReference type="ARBA" id="ARBA00022448"/>
    </source>
</evidence>
<evidence type="ECO:0000313" key="14">
    <source>
        <dbReference type="Proteomes" id="UP000236884"/>
    </source>
</evidence>
<organism evidence="13 14">
    <name type="scientific">Variibacter gotjawalensis</name>
    <dbReference type="NCBI Taxonomy" id="1333996"/>
    <lineage>
        <taxon>Bacteria</taxon>
        <taxon>Pseudomonadati</taxon>
        <taxon>Pseudomonadota</taxon>
        <taxon>Alphaproteobacteria</taxon>
        <taxon>Hyphomicrobiales</taxon>
        <taxon>Nitrobacteraceae</taxon>
        <taxon>Variibacter</taxon>
    </lineage>
</organism>
<dbReference type="OrthoDB" id="7868669at2"/>
<keyword evidence="14" id="KW-1185">Reference proteome</keyword>
<evidence type="ECO:0000256" key="9">
    <source>
        <dbReference type="ARBA" id="ARBA00022748"/>
    </source>
</evidence>
<dbReference type="GO" id="GO:0005886">
    <property type="term" value="C:plasma membrane"/>
    <property type="evidence" value="ECO:0007669"/>
    <property type="project" value="UniProtKB-SubCell"/>
</dbReference>
<dbReference type="RefSeq" id="WP_096352930.1">
    <property type="nucleotide sequence ID" value="NZ_AP014946.1"/>
</dbReference>
<gene>
    <name evidence="13" type="ORF">GJW-30_1_01189</name>
</gene>
<comment type="function">
    <text evidence="1 12">Required for the export of heme to the periplasm for the biogenesis of c-type cytochromes.</text>
</comment>
<evidence type="ECO:0000256" key="10">
    <source>
        <dbReference type="ARBA" id="ARBA00022989"/>
    </source>
</evidence>
<evidence type="ECO:0000256" key="2">
    <source>
        <dbReference type="ARBA" id="ARBA00004377"/>
    </source>
</evidence>
<evidence type="ECO:0000256" key="7">
    <source>
        <dbReference type="ARBA" id="ARBA00022519"/>
    </source>
</evidence>
<evidence type="ECO:0000256" key="12">
    <source>
        <dbReference type="RuleBase" id="RU363101"/>
    </source>
</evidence>
<dbReference type="GO" id="GO:0017004">
    <property type="term" value="P:cytochrome complex assembly"/>
    <property type="evidence" value="ECO:0007669"/>
    <property type="project" value="UniProtKB-KW"/>
</dbReference>
<keyword evidence="11 12" id="KW-0472">Membrane</keyword>
<sequence length="57" mass="6223">MSTLGPHATFIVGSYAVATTVITALLIWVVADYRVQRRTLADLEQRGFGRRSAGDTL</sequence>
<evidence type="ECO:0000256" key="4">
    <source>
        <dbReference type="ARBA" id="ARBA00016461"/>
    </source>
</evidence>
<keyword evidence="8 12" id="KW-0812">Transmembrane</keyword>
<accession>A0A0S3PRT6</accession>
<name>A0A0S3PRT6_9BRAD</name>
<dbReference type="EMBL" id="AP014946">
    <property type="protein sequence ID" value="BAT58662.1"/>
    <property type="molecule type" value="Genomic_DNA"/>
</dbReference>
<keyword evidence="9 12" id="KW-0201">Cytochrome c-type biogenesis</keyword>
<keyword evidence="6 12" id="KW-1003">Cell membrane</keyword>
<dbReference type="KEGG" id="vgo:GJW-30_1_01189"/>
<evidence type="ECO:0000256" key="6">
    <source>
        <dbReference type="ARBA" id="ARBA00022475"/>
    </source>
</evidence>
<feature type="transmembrane region" description="Helical" evidence="12">
    <location>
        <begin position="12"/>
        <end position="31"/>
    </location>
</feature>
<keyword evidence="5 12" id="KW-0813">Transport</keyword>
<dbReference type="Proteomes" id="UP000236884">
    <property type="component" value="Chromosome"/>
</dbReference>
<evidence type="ECO:0000256" key="11">
    <source>
        <dbReference type="ARBA" id="ARBA00023136"/>
    </source>
</evidence>
<dbReference type="NCBIfam" id="TIGR03141">
    <property type="entry name" value="cytochro_ccmD"/>
    <property type="match status" value="1"/>
</dbReference>
<proteinExistence type="inferred from homology"/>
<evidence type="ECO:0000256" key="8">
    <source>
        <dbReference type="ARBA" id="ARBA00022692"/>
    </source>
</evidence>
<comment type="subcellular location">
    <subcellularLocation>
        <location evidence="2 12">Cell inner membrane</location>
        <topology evidence="2 12">Single-pass membrane protein</topology>
    </subcellularLocation>
</comment>
<dbReference type="InterPro" id="IPR007078">
    <property type="entry name" value="Haem_export_protD_CcmD"/>
</dbReference>
<dbReference type="AlphaFoldDB" id="A0A0S3PRT6"/>
<evidence type="ECO:0000256" key="1">
    <source>
        <dbReference type="ARBA" id="ARBA00002442"/>
    </source>
</evidence>
<evidence type="ECO:0000313" key="13">
    <source>
        <dbReference type="EMBL" id="BAT58662.1"/>
    </source>
</evidence>
<dbReference type="Pfam" id="PF04995">
    <property type="entry name" value="CcmD"/>
    <property type="match status" value="1"/>
</dbReference>
<protein>
    <recommendedName>
        <fullName evidence="4 12">Heme exporter protein D</fullName>
    </recommendedName>
</protein>
<keyword evidence="7 12" id="KW-0997">Cell inner membrane</keyword>
<reference evidence="13 14" key="1">
    <citation type="submission" date="2015-08" db="EMBL/GenBank/DDBJ databases">
        <title>Investigation of the bacterial diversity of lava forest soil.</title>
        <authorList>
            <person name="Lee J.S."/>
        </authorList>
    </citation>
    <scope>NUCLEOTIDE SEQUENCE [LARGE SCALE GENOMIC DNA]</scope>
    <source>
        <strain evidence="13 14">GJW-30</strain>
    </source>
</reference>
<evidence type="ECO:0000256" key="3">
    <source>
        <dbReference type="ARBA" id="ARBA00008741"/>
    </source>
</evidence>
<keyword evidence="10 12" id="KW-1133">Transmembrane helix</keyword>
<comment type="similarity">
    <text evidence="3 12">Belongs to the CcmD/CycX/HelD family.</text>
</comment>
<dbReference type="GO" id="GO:0015886">
    <property type="term" value="P:heme transport"/>
    <property type="evidence" value="ECO:0007669"/>
    <property type="project" value="InterPro"/>
</dbReference>